<dbReference type="Proteomes" id="UP000178520">
    <property type="component" value="Unassembled WGS sequence"/>
</dbReference>
<dbReference type="SUPFAM" id="SSF88697">
    <property type="entry name" value="PUA domain-like"/>
    <property type="match status" value="1"/>
</dbReference>
<accession>A0A1F8EAL8</accession>
<comment type="caution">
    <text evidence="2">The sequence shown here is derived from an EMBL/GenBank/DDBJ whole genome shotgun (WGS) entry which is preliminary data.</text>
</comment>
<protein>
    <recommendedName>
        <fullName evidence="1">ASCH domain-containing protein</fullName>
    </recommendedName>
</protein>
<sequence>MKSLKFKPELIELILDGSKRTTWRLFDDKNLEVGDEFEIINSETKENCGIGVIQDIKIKKLKDMDDTDFEGHEKYPNPEIKLIRLKELYGDKVNLDTIVKIIKFGLLSSKF</sequence>
<dbReference type="EMBL" id="MGJA01000008">
    <property type="protein sequence ID" value="OGM97790.1"/>
    <property type="molecule type" value="Genomic_DNA"/>
</dbReference>
<evidence type="ECO:0000313" key="2">
    <source>
        <dbReference type="EMBL" id="OGM97790.1"/>
    </source>
</evidence>
<dbReference type="SMART" id="SM01022">
    <property type="entry name" value="ASCH"/>
    <property type="match status" value="1"/>
</dbReference>
<evidence type="ECO:0000313" key="3">
    <source>
        <dbReference type="Proteomes" id="UP000178520"/>
    </source>
</evidence>
<name>A0A1F8EAL8_9BACT</name>
<dbReference type="Pfam" id="PF04266">
    <property type="entry name" value="ASCH"/>
    <property type="match status" value="1"/>
</dbReference>
<dbReference type="AlphaFoldDB" id="A0A1F8EAL8"/>
<organism evidence="2 3">
    <name type="scientific">Candidatus Yanofskybacteria bacterium RIFCSPHIGHO2_01_FULL_41_21</name>
    <dbReference type="NCBI Taxonomy" id="1802660"/>
    <lineage>
        <taxon>Bacteria</taxon>
        <taxon>Candidatus Yanofskyibacteriota</taxon>
    </lineage>
</organism>
<dbReference type="InterPro" id="IPR007374">
    <property type="entry name" value="ASCH_domain"/>
</dbReference>
<dbReference type="InterPro" id="IPR015947">
    <property type="entry name" value="PUA-like_sf"/>
</dbReference>
<feature type="domain" description="ASCH" evidence="1">
    <location>
        <begin position="4"/>
        <end position="89"/>
    </location>
</feature>
<dbReference type="STRING" id="1802660.A2735_01375"/>
<proteinExistence type="predicted"/>
<dbReference type="Gene3D" id="2.30.130.30">
    <property type="entry name" value="Hypothetical protein"/>
    <property type="match status" value="1"/>
</dbReference>
<reference evidence="2 3" key="1">
    <citation type="journal article" date="2016" name="Nat. Commun.">
        <title>Thousands of microbial genomes shed light on interconnected biogeochemical processes in an aquifer system.</title>
        <authorList>
            <person name="Anantharaman K."/>
            <person name="Brown C.T."/>
            <person name="Hug L.A."/>
            <person name="Sharon I."/>
            <person name="Castelle C.J."/>
            <person name="Probst A.J."/>
            <person name="Thomas B.C."/>
            <person name="Singh A."/>
            <person name="Wilkins M.J."/>
            <person name="Karaoz U."/>
            <person name="Brodie E.L."/>
            <person name="Williams K.H."/>
            <person name="Hubbard S.S."/>
            <person name="Banfield J.F."/>
        </authorList>
    </citation>
    <scope>NUCLEOTIDE SEQUENCE [LARGE SCALE GENOMIC DNA]</scope>
</reference>
<gene>
    <name evidence="2" type="ORF">A2735_01375</name>
</gene>
<evidence type="ECO:0000259" key="1">
    <source>
        <dbReference type="SMART" id="SM01022"/>
    </source>
</evidence>